<evidence type="ECO:0000313" key="1">
    <source>
        <dbReference type="EMBL" id="GME71233.1"/>
    </source>
</evidence>
<accession>A0ACB5SS32</accession>
<proteinExistence type="predicted"/>
<dbReference type="EMBL" id="BSXS01000173">
    <property type="protein sequence ID" value="GME71233.1"/>
    <property type="molecule type" value="Genomic_DNA"/>
</dbReference>
<gene>
    <name evidence="1" type="ORF">Amon02_000050900</name>
</gene>
<sequence length="154" mass="17522">MLEFPEEVKGYLEVVAKFIESSHLVVTNKLGSTCEGLLFVNKCQSSKLKLLPFSSHVFLNLFNSELIKKIERIQKGVLGMIAGVPKCTPSQFRHYDKYGMKKLEYMFGLLTKGKNDKVETKTKKRAHNRMDALTGHQKVSADKYFVIFPSGFLI</sequence>
<keyword evidence="2" id="KW-1185">Reference proteome</keyword>
<name>A0ACB5SS32_AMBMO</name>
<organism evidence="1 2">
    <name type="scientific">Ambrosiozyma monospora</name>
    <name type="common">Yeast</name>
    <name type="synonym">Endomycopsis monosporus</name>
    <dbReference type="NCBI Taxonomy" id="43982"/>
    <lineage>
        <taxon>Eukaryota</taxon>
        <taxon>Fungi</taxon>
        <taxon>Dikarya</taxon>
        <taxon>Ascomycota</taxon>
        <taxon>Saccharomycotina</taxon>
        <taxon>Pichiomycetes</taxon>
        <taxon>Pichiales</taxon>
        <taxon>Pichiaceae</taxon>
        <taxon>Ambrosiozyma</taxon>
    </lineage>
</organism>
<protein>
    <submittedName>
        <fullName evidence="1">Unnamed protein product</fullName>
    </submittedName>
</protein>
<evidence type="ECO:0000313" key="2">
    <source>
        <dbReference type="Proteomes" id="UP001165064"/>
    </source>
</evidence>
<comment type="caution">
    <text evidence="1">The sequence shown here is derived from an EMBL/GenBank/DDBJ whole genome shotgun (WGS) entry which is preliminary data.</text>
</comment>
<dbReference type="Proteomes" id="UP001165064">
    <property type="component" value="Unassembled WGS sequence"/>
</dbReference>
<reference evidence="1" key="1">
    <citation type="submission" date="2023-04" db="EMBL/GenBank/DDBJ databases">
        <title>Ambrosiozyma monospora NBRC 10751.</title>
        <authorList>
            <person name="Ichikawa N."/>
            <person name="Sato H."/>
            <person name="Tonouchi N."/>
        </authorList>
    </citation>
    <scope>NUCLEOTIDE SEQUENCE</scope>
    <source>
        <strain evidence="1">NBRC 10751</strain>
    </source>
</reference>